<feature type="transmembrane region" description="Helical" evidence="9">
    <location>
        <begin position="329"/>
        <end position="350"/>
    </location>
</feature>
<dbReference type="NCBIfam" id="TIGR00728">
    <property type="entry name" value="OPT_sfam"/>
    <property type="match status" value="1"/>
</dbReference>
<sequence length="779" mass="88525">MEEKKGEAITTISEAMPREIPRSSVQIDEKRGSITVDPGFSIADEGFPGDHSFDEHKVFIPDEDDEFIDPRLKDYPIPLVAKTVDLHNDDKEPILTFRFWVLSTFWVVVGCGISSFYYFKPYYISLTSYAVQLLSWGMGDLMAKWLPTHEFNTFGCKWSLNPGKWNAKEHALIVVAYWGSCYTAYGLGPLSALELYYGKKVNAGWAILFLITTQMIGYGFAGLFRDILVRPPKIYYPGVLPNVSLFNAMHKNPSVTKNSLKFFWCVAIATFIYEWFPSLIFPMLGSLPLICYMGHGNGIAYILGSGFNGVGMLDISLDWNYAAFFSPLYTPLWANAHQIAGAIFACWLVYPIMYFTNTLSAKTFPIMSSGTFDALGDTYNISRVLNADYTLNKAAMDAYSKPHWATSYAMYFFWGFAASTAAMVYSMLWYGKSSWIIIREAWKNRRDDFDDPYIKLMEHLPRVPHWWYAALLAICTALSLATIYGGGFELPWWGFLIICAVSCVFTFPNGILWGVANMQVGMAFLSEVIAGSLFPGKPVAVLTCLVYGRQILEQNLNLISDYKFGFYMKIPEREMFWGQVYGTFLGPFVNYGMMRFIIDNIGKDKLTGVVSSPSWNALKTKNFYSLSVLWGVLGPKEFFGPNSQYNWIYYGFLIGVIAVCLAYGLHLWKPHWQIEERFNPVLFFYGGTLFPVYQTANLFTSAVLCFVFMGYMLRYRPAWFRKYNYLLGVGLDCGTQLMQTVMVFGINLPNLSFPVWWGNDLNVSTDRCYPPSSLPAAMQ</sequence>
<comment type="subcellular location">
    <subcellularLocation>
        <location evidence="1">Membrane</location>
        <topology evidence="1">Multi-pass membrane protein</topology>
    </subcellularLocation>
</comment>
<comment type="caution">
    <text evidence="10">The sequence shown here is derived from an EMBL/GenBank/DDBJ whole genome shotgun (WGS) entry which is preliminary data.</text>
</comment>
<feature type="transmembrane region" description="Helical" evidence="9">
    <location>
        <begin position="466"/>
        <end position="486"/>
    </location>
</feature>
<dbReference type="AlphaFoldDB" id="A0A0G2GCS1"/>
<evidence type="ECO:0000256" key="6">
    <source>
        <dbReference type="ARBA" id="ARBA00022927"/>
    </source>
</evidence>
<keyword evidence="6" id="KW-0653">Protein transport</keyword>
<dbReference type="Pfam" id="PF03169">
    <property type="entry name" value="OPT"/>
    <property type="match status" value="1"/>
</dbReference>
<feature type="transmembrane region" description="Helical" evidence="9">
    <location>
        <begin position="262"/>
        <end position="287"/>
    </location>
</feature>
<reference evidence="10 11" key="1">
    <citation type="submission" date="2015-05" db="EMBL/GenBank/DDBJ databases">
        <title>Distinctive expansion of gene families associated with plant cell wall degradation and secondary metabolism in the genomes of grapevine trunk pathogens.</title>
        <authorList>
            <person name="Lawrence D.P."/>
            <person name="Travadon R."/>
            <person name="Rolshausen P.E."/>
            <person name="Baumgartner K."/>
        </authorList>
    </citation>
    <scope>NUCLEOTIDE SEQUENCE [LARGE SCALE GENOMIC DNA]</scope>
    <source>
        <strain evidence="10">UCRPC4</strain>
    </source>
</reference>
<feature type="transmembrane region" description="Helical" evidence="9">
    <location>
        <begin position="408"/>
        <end position="430"/>
    </location>
</feature>
<gene>
    <name evidence="10" type="ORF">UCRPC4_g03701</name>
</gene>
<evidence type="ECO:0000256" key="3">
    <source>
        <dbReference type="ARBA" id="ARBA00022448"/>
    </source>
</evidence>
<evidence type="ECO:0000256" key="4">
    <source>
        <dbReference type="ARBA" id="ARBA00022692"/>
    </source>
</evidence>
<protein>
    <submittedName>
        <fullName evidence="10">Putative oligopeptide transporter 6</fullName>
    </submittedName>
</protein>
<reference evidence="10 11" key="2">
    <citation type="submission" date="2015-05" db="EMBL/GenBank/DDBJ databases">
        <authorList>
            <person name="Morales-Cruz A."/>
            <person name="Amrine K.C."/>
            <person name="Cantu D."/>
        </authorList>
    </citation>
    <scope>NUCLEOTIDE SEQUENCE [LARGE SCALE GENOMIC DNA]</scope>
    <source>
        <strain evidence="10">UCRPC4</strain>
    </source>
</reference>
<accession>A0A0G2GCS1</accession>
<keyword evidence="5" id="KW-0571">Peptide transport</keyword>
<organism evidence="10 11">
    <name type="scientific">Phaeomoniella chlamydospora</name>
    <name type="common">Phaeoacremonium chlamydosporum</name>
    <dbReference type="NCBI Taxonomy" id="158046"/>
    <lineage>
        <taxon>Eukaryota</taxon>
        <taxon>Fungi</taxon>
        <taxon>Dikarya</taxon>
        <taxon>Ascomycota</taxon>
        <taxon>Pezizomycotina</taxon>
        <taxon>Eurotiomycetes</taxon>
        <taxon>Chaetothyriomycetidae</taxon>
        <taxon>Phaeomoniellales</taxon>
        <taxon>Phaeomoniellaceae</taxon>
        <taxon>Phaeomoniella</taxon>
    </lineage>
</organism>
<keyword evidence="3" id="KW-0813">Transport</keyword>
<dbReference type="GO" id="GO:0015031">
    <property type="term" value="P:protein transport"/>
    <property type="evidence" value="ECO:0007669"/>
    <property type="project" value="UniProtKB-KW"/>
</dbReference>
<comment type="similarity">
    <text evidence="2">Belongs to the oligopeptide OPT transporter family.</text>
</comment>
<dbReference type="PANTHER" id="PTHR22601">
    <property type="entry name" value="ISP4 LIKE PROTEIN"/>
    <property type="match status" value="1"/>
</dbReference>
<feature type="transmembrane region" description="Helical" evidence="9">
    <location>
        <begin position="171"/>
        <end position="193"/>
    </location>
</feature>
<evidence type="ECO:0000256" key="7">
    <source>
        <dbReference type="ARBA" id="ARBA00022989"/>
    </source>
</evidence>
<evidence type="ECO:0000313" key="11">
    <source>
        <dbReference type="Proteomes" id="UP000053317"/>
    </source>
</evidence>
<feature type="transmembrane region" description="Helical" evidence="9">
    <location>
        <begin position="688"/>
        <end position="713"/>
    </location>
</feature>
<proteinExistence type="inferred from homology"/>
<dbReference type="InterPro" id="IPR004813">
    <property type="entry name" value="OPT"/>
</dbReference>
<feature type="transmembrane region" description="Helical" evidence="9">
    <location>
        <begin position="647"/>
        <end position="668"/>
    </location>
</feature>
<evidence type="ECO:0000256" key="1">
    <source>
        <dbReference type="ARBA" id="ARBA00004141"/>
    </source>
</evidence>
<feature type="transmembrane region" description="Helical" evidence="9">
    <location>
        <begin position="99"/>
        <end position="119"/>
    </location>
</feature>
<dbReference type="OrthoDB" id="9986677at2759"/>
<evidence type="ECO:0000256" key="5">
    <source>
        <dbReference type="ARBA" id="ARBA00022856"/>
    </source>
</evidence>
<dbReference type="EMBL" id="LCWF01000085">
    <property type="protein sequence ID" value="KKY21438.1"/>
    <property type="molecule type" value="Genomic_DNA"/>
</dbReference>
<feature type="transmembrane region" description="Helical" evidence="9">
    <location>
        <begin position="492"/>
        <end position="516"/>
    </location>
</feature>
<evidence type="ECO:0000256" key="9">
    <source>
        <dbReference type="SAM" id="Phobius"/>
    </source>
</evidence>
<feature type="transmembrane region" description="Helical" evidence="9">
    <location>
        <begin position="299"/>
        <end position="317"/>
    </location>
</feature>
<keyword evidence="7 9" id="KW-1133">Transmembrane helix</keyword>
<dbReference type="GO" id="GO:0035673">
    <property type="term" value="F:oligopeptide transmembrane transporter activity"/>
    <property type="evidence" value="ECO:0007669"/>
    <property type="project" value="InterPro"/>
</dbReference>
<feature type="transmembrane region" description="Helical" evidence="9">
    <location>
        <begin position="205"/>
        <end position="228"/>
    </location>
</feature>
<evidence type="ECO:0000256" key="2">
    <source>
        <dbReference type="ARBA" id="ARBA00008807"/>
    </source>
</evidence>
<dbReference type="GO" id="GO:0016020">
    <property type="term" value="C:membrane"/>
    <property type="evidence" value="ECO:0007669"/>
    <property type="project" value="UniProtKB-SubCell"/>
</dbReference>
<keyword evidence="11" id="KW-1185">Reference proteome</keyword>
<keyword evidence="4 9" id="KW-0812">Transmembrane</keyword>
<dbReference type="Proteomes" id="UP000053317">
    <property type="component" value="Unassembled WGS sequence"/>
</dbReference>
<name>A0A0G2GCS1_PHACM</name>
<dbReference type="InterPro" id="IPR004648">
    <property type="entry name" value="Oligpept_transpt"/>
</dbReference>
<evidence type="ECO:0000256" key="8">
    <source>
        <dbReference type="ARBA" id="ARBA00023136"/>
    </source>
</evidence>
<evidence type="ECO:0000313" key="10">
    <source>
        <dbReference type="EMBL" id="KKY21438.1"/>
    </source>
</evidence>
<keyword evidence="8 9" id="KW-0472">Membrane</keyword>